<protein>
    <recommendedName>
        <fullName evidence="3">Transcriptional regulator, LysR family</fullName>
    </recommendedName>
</protein>
<dbReference type="RefSeq" id="WP_002621690.1">
    <property type="nucleotide sequence ID" value="NZ_ANAH02000007.1"/>
</dbReference>
<dbReference type="Proteomes" id="UP000011682">
    <property type="component" value="Unassembled WGS sequence"/>
</dbReference>
<evidence type="ECO:0000313" key="1">
    <source>
        <dbReference type="EMBL" id="EPX62783.1"/>
    </source>
</evidence>
<gene>
    <name evidence="1" type="ORF">D187_008971</name>
</gene>
<organism evidence="1 2">
    <name type="scientific">Cystobacter fuscus (strain ATCC 25194 / DSM 2262 / NBRC 100088 / M29)</name>
    <dbReference type="NCBI Taxonomy" id="1242864"/>
    <lineage>
        <taxon>Bacteria</taxon>
        <taxon>Pseudomonadati</taxon>
        <taxon>Myxococcota</taxon>
        <taxon>Myxococcia</taxon>
        <taxon>Myxococcales</taxon>
        <taxon>Cystobacterineae</taxon>
        <taxon>Archangiaceae</taxon>
        <taxon>Cystobacter</taxon>
    </lineage>
</organism>
<keyword evidence="2" id="KW-1185">Reference proteome</keyword>
<evidence type="ECO:0000313" key="2">
    <source>
        <dbReference type="Proteomes" id="UP000011682"/>
    </source>
</evidence>
<dbReference type="AlphaFoldDB" id="S9R1L6"/>
<reference evidence="1" key="1">
    <citation type="submission" date="2013-05" db="EMBL/GenBank/DDBJ databases">
        <title>Genome assembly of Cystobacter fuscus DSM 2262.</title>
        <authorList>
            <person name="Sharma G."/>
            <person name="Khatri I."/>
            <person name="Kaur C."/>
            <person name="Mayilraj S."/>
            <person name="Subramanian S."/>
        </authorList>
    </citation>
    <scope>NUCLEOTIDE SEQUENCE [LARGE SCALE GENOMIC DNA]</scope>
    <source>
        <strain evidence="1">DSM 2262</strain>
    </source>
</reference>
<name>S9R1L6_CYSF2</name>
<comment type="caution">
    <text evidence="1">The sequence shown here is derived from an EMBL/GenBank/DDBJ whole genome shotgun (WGS) entry which is preliminary data.</text>
</comment>
<dbReference type="EMBL" id="ANAH02000007">
    <property type="protein sequence ID" value="EPX62783.1"/>
    <property type="molecule type" value="Genomic_DNA"/>
</dbReference>
<accession>S9R1L6</accession>
<proteinExistence type="predicted"/>
<evidence type="ECO:0008006" key="3">
    <source>
        <dbReference type="Google" id="ProtNLM"/>
    </source>
</evidence>
<sequence>MQSPVPPLTLTINLWWHERTHTDPAMSAFRDLTRRAGARGGASAT</sequence>